<organism evidence="2 3">
    <name type="scientific">Aspergillus niger</name>
    <dbReference type="NCBI Taxonomy" id="5061"/>
    <lineage>
        <taxon>Eukaryota</taxon>
        <taxon>Fungi</taxon>
        <taxon>Dikarya</taxon>
        <taxon>Ascomycota</taxon>
        <taxon>Pezizomycotina</taxon>
        <taxon>Eurotiomycetes</taxon>
        <taxon>Eurotiomycetidae</taxon>
        <taxon>Eurotiales</taxon>
        <taxon>Aspergillaceae</taxon>
        <taxon>Aspergillus</taxon>
        <taxon>Aspergillus subgen. Circumdati</taxon>
    </lineage>
</organism>
<gene>
    <name evidence="2" type="ORF">CAN33_0052835</name>
</gene>
<dbReference type="VEuPathDB" id="FungiDB:An16g07580"/>
<dbReference type="VEuPathDB" id="FungiDB:ATCC64974_67420"/>
<evidence type="ECO:0000259" key="1">
    <source>
        <dbReference type="Pfam" id="PF14420"/>
    </source>
</evidence>
<dbReference type="AlphaFoldDB" id="A0A505ICS3"/>
<sequence>MERDYNFVASEKQYKDRLAAWHVRKNIKAKEVHVMIRKQQKRAARGKQTGFRVAGQEVDSKRISRFVRRYGSNMEANNAREDPPHSPQGHQIIQPVQPVQPIQATSPEPGRILPIPSLVLGLLMLADRNSLRYELFYPTARGTSNDIITFYRNTVTFP</sequence>
<dbReference type="EMBL" id="NKJJ02000008">
    <property type="protein sequence ID" value="TPR09711.1"/>
    <property type="molecule type" value="Genomic_DNA"/>
</dbReference>
<evidence type="ECO:0000313" key="2">
    <source>
        <dbReference type="EMBL" id="TPR09711.1"/>
    </source>
</evidence>
<dbReference type="PANTHER" id="PTHR38788:SF3">
    <property type="entry name" value="CLR5 DOMAIN-CONTAINING PROTEIN"/>
    <property type="match status" value="1"/>
</dbReference>
<dbReference type="VEuPathDB" id="FungiDB:M747DRAFT_250306"/>
<proteinExistence type="predicted"/>
<comment type="caution">
    <text evidence="2">The sequence shown here is derived from an EMBL/GenBank/DDBJ whole genome shotgun (WGS) entry which is preliminary data.</text>
</comment>
<reference evidence="3" key="1">
    <citation type="submission" date="2018-10" db="EMBL/GenBank/DDBJ databases">
        <title>FDA dAtabase for Regulatory Grade micrObial Sequences (FDA-ARGOS): Supporting development and validation of Infectious Disease Dx tests.</title>
        <authorList>
            <person name="Kerrigan L."/>
            <person name="Tallon L."/>
            <person name="Sadzewicz L."/>
            <person name="Sengamalay N."/>
            <person name="Ott S."/>
            <person name="Godinez A."/>
            <person name="Nagaraj S."/>
            <person name="Vavikolanu K."/>
            <person name="Nadendla S."/>
            <person name="George J."/>
            <person name="Sichtig H."/>
        </authorList>
    </citation>
    <scope>NUCLEOTIDE SEQUENCE [LARGE SCALE GENOMIC DNA]</scope>
    <source>
        <strain evidence="3">FDAARGOS_311</strain>
    </source>
</reference>
<dbReference type="Pfam" id="PF14420">
    <property type="entry name" value="Clr5"/>
    <property type="match status" value="1"/>
</dbReference>
<name>A0A505ICS3_ASPNG</name>
<dbReference type="InterPro" id="IPR025676">
    <property type="entry name" value="Clr5_dom"/>
</dbReference>
<dbReference type="Proteomes" id="UP000197666">
    <property type="component" value="Unassembled WGS sequence"/>
</dbReference>
<protein>
    <recommendedName>
        <fullName evidence="1">Clr5 domain-containing protein</fullName>
    </recommendedName>
</protein>
<feature type="domain" description="Clr5" evidence="1">
    <location>
        <begin position="1"/>
        <end position="25"/>
    </location>
</feature>
<dbReference type="PANTHER" id="PTHR38788">
    <property type="entry name" value="CLR5 DOMAIN-CONTAINING PROTEIN"/>
    <property type="match status" value="1"/>
</dbReference>
<dbReference type="VEuPathDB" id="FungiDB:ASPNIDRAFT2_1145849"/>
<accession>A0A505ICS3</accession>
<evidence type="ECO:0000313" key="3">
    <source>
        <dbReference type="Proteomes" id="UP000197666"/>
    </source>
</evidence>